<proteinExistence type="predicted"/>
<dbReference type="PANTHER" id="PTHR43736:SF1">
    <property type="entry name" value="DIHYDRONEOPTERIN TRIPHOSPHATE DIPHOSPHATASE"/>
    <property type="match status" value="1"/>
</dbReference>
<sequence>MDIIKDHMLTDPALKAEIVARCVAGKFGDEPSHAVHSLGSVTLPDGTQRRVHLRHAADAVLLDDHGQVALITRIHNPGRGKLAVPGGFIDEVDGKPESSRTAALREANEETGISPDLLVQAEVSQIGHRIYDRPFDIRSAWNNLPGTDIRVGEFFTVSTLGFRVKLTGDLREIPLQAADDAGDVQVYEIASLRREQFAVPDHLDMILAAAKG</sequence>
<dbReference type="Proteomes" id="UP000553706">
    <property type="component" value="Unassembled WGS sequence"/>
</dbReference>
<feature type="domain" description="Nudix hydrolase" evidence="1">
    <location>
        <begin position="52"/>
        <end position="210"/>
    </location>
</feature>
<dbReference type="InterPro" id="IPR000086">
    <property type="entry name" value="NUDIX_hydrolase_dom"/>
</dbReference>
<dbReference type="RefSeq" id="WP_183267390.1">
    <property type="nucleotide sequence ID" value="NZ_JACHFJ010000016.1"/>
</dbReference>
<dbReference type="GO" id="GO:0003824">
    <property type="term" value="F:catalytic activity"/>
    <property type="evidence" value="ECO:0007669"/>
    <property type="project" value="UniProtKB-ARBA"/>
</dbReference>
<keyword evidence="3" id="KW-1185">Reference proteome</keyword>
<name>A0A840VEV8_9PROT</name>
<dbReference type="PROSITE" id="PS51462">
    <property type="entry name" value="NUDIX"/>
    <property type="match status" value="1"/>
</dbReference>
<dbReference type="EMBL" id="JACHFJ010000016">
    <property type="protein sequence ID" value="MBB5374368.1"/>
    <property type="molecule type" value="Genomic_DNA"/>
</dbReference>
<comment type="caution">
    <text evidence="2">The sequence shown here is derived from an EMBL/GenBank/DDBJ whole genome shotgun (WGS) entry which is preliminary data.</text>
</comment>
<dbReference type="InterPro" id="IPR015797">
    <property type="entry name" value="NUDIX_hydrolase-like_dom_sf"/>
</dbReference>
<dbReference type="AlphaFoldDB" id="A0A840VEV8"/>
<evidence type="ECO:0000313" key="2">
    <source>
        <dbReference type="EMBL" id="MBB5374368.1"/>
    </source>
</evidence>
<evidence type="ECO:0000259" key="1">
    <source>
        <dbReference type="PROSITE" id="PS51462"/>
    </source>
</evidence>
<dbReference type="Pfam" id="PF00293">
    <property type="entry name" value="NUDIX"/>
    <property type="match status" value="1"/>
</dbReference>
<accession>A0A840VEV8</accession>
<gene>
    <name evidence="2" type="ORF">HNP71_002642</name>
</gene>
<organism evidence="2 3">
    <name type="scientific">Acidocella aromatica</name>
    <dbReference type="NCBI Taxonomy" id="1303579"/>
    <lineage>
        <taxon>Bacteria</taxon>
        <taxon>Pseudomonadati</taxon>
        <taxon>Pseudomonadota</taxon>
        <taxon>Alphaproteobacteria</taxon>
        <taxon>Acetobacterales</taxon>
        <taxon>Acidocellaceae</taxon>
        <taxon>Acidocella</taxon>
    </lineage>
</organism>
<dbReference type="Gene3D" id="3.90.79.10">
    <property type="entry name" value="Nucleoside Triphosphate Pyrophosphohydrolase"/>
    <property type="match status" value="1"/>
</dbReference>
<dbReference type="PANTHER" id="PTHR43736">
    <property type="entry name" value="ADP-RIBOSE PYROPHOSPHATASE"/>
    <property type="match status" value="1"/>
</dbReference>
<reference evidence="2 3" key="1">
    <citation type="submission" date="2020-08" db="EMBL/GenBank/DDBJ databases">
        <title>Genomic Encyclopedia of Type Strains, Phase IV (KMG-IV): sequencing the most valuable type-strain genomes for metagenomic binning, comparative biology and taxonomic classification.</title>
        <authorList>
            <person name="Goeker M."/>
        </authorList>
    </citation>
    <scope>NUCLEOTIDE SEQUENCE [LARGE SCALE GENOMIC DNA]</scope>
    <source>
        <strain evidence="2 3">DSM 27026</strain>
    </source>
</reference>
<evidence type="ECO:0000313" key="3">
    <source>
        <dbReference type="Proteomes" id="UP000553706"/>
    </source>
</evidence>
<dbReference type="SUPFAM" id="SSF55811">
    <property type="entry name" value="Nudix"/>
    <property type="match status" value="1"/>
</dbReference>
<protein>
    <submittedName>
        <fullName evidence="2">ADP-ribose pyrophosphatase YjhB (NUDIX family)</fullName>
    </submittedName>
</protein>